<dbReference type="NCBIfam" id="NF038110">
    <property type="entry name" value="Lys_methyl_FliB"/>
    <property type="match status" value="1"/>
</dbReference>
<accession>A0A174Z954</accession>
<keyword evidence="1" id="KW-0966">Cell projection</keyword>
<gene>
    <name evidence="1" type="primary">fliU_1</name>
    <name evidence="1" type="ORF">ERS852502_00024</name>
</gene>
<keyword evidence="1" id="KW-0969">Cilium</keyword>
<dbReference type="AlphaFoldDB" id="A0A174Z954"/>
<dbReference type="RefSeq" id="WP_055170370.1">
    <property type="nucleotide sequence ID" value="NZ_CZBX01000001.1"/>
</dbReference>
<keyword evidence="1" id="KW-0282">Flagellum</keyword>
<name>A0A174Z954_9FIRM</name>
<reference evidence="1 2" key="1">
    <citation type="submission" date="2015-09" db="EMBL/GenBank/DDBJ databases">
        <authorList>
            <consortium name="Pathogen Informatics"/>
        </authorList>
    </citation>
    <scope>NUCLEOTIDE SEQUENCE [LARGE SCALE GENOMIC DNA]</scope>
    <source>
        <strain evidence="1 2">2789STDY5834889</strain>
    </source>
</reference>
<dbReference type="EMBL" id="CZBX01000001">
    <property type="protein sequence ID" value="CUQ80531.1"/>
    <property type="molecule type" value="Genomic_DNA"/>
</dbReference>
<evidence type="ECO:0000313" key="2">
    <source>
        <dbReference type="Proteomes" id="UP000078383"/>
    </source>
</evidence>
<evidence type="ECO:0000313" key="1">
    <source>
        <dbReference type="EMBL" id="CUQ80531.1"/>
    </source>
</evidence>
<protein>
    <submittedName>
        <fullName evidence="1">Flagellar biosynthetic protein fliU</fullName>
    </submittedName>
</protein>
<dbReference type="OrthoDB" id="86584at2"/>
<sequence length="374" mass="44423">MLYTIPDYYHEFTCVAGKCEDTCCAGWQIVADDASLENYKNETGTFAERLKESVNWEEGTFKQDKDRRCAFLNQSNLCDMYTALGEESLCRTCKLYPRHIEEFEDVREVTLSVSCPEVARILMNKKEPVHFLTYETDEEEDYEDFDPFLYSKLLDARDVMIEILQDREKKLNLRAALILAIARDLQECIDEEDIFSMDDVFDYYQAEEGVREVKNALAEVDYYTYSRKMFQNQYQMEHLRADWESYLQEAEKLLYRNVNEKIDKKRYVEMIQEFHAWMAKEMPEYEIQYEQLLVYFISTYFCGAVYDGEAFAKAQMAVVSTLLIHELLMAQWMKQEKVLDINDVIDTVYRYSRELEHSDSNLNLIQELLQESNE</sequence>
<proteinExistence type="predicted"/>
<organism evidence="1 2">
    <name type="scientific">[Ruminococcus] torques</name>
    <dbReference type="NCBI Taxonomy" id="33039"/>
    <lineage>
        <taxon>Bacteria</taxon>
        <taxon>Bacillati</taxon>
        <taxon>Bacillota</taxon>
        <taxon>Clostridia</taxon>
        <taxon>Lachnospirales</taxon>
        <taxon>Lachnospiraceae</taxon>
        <taxon>Mediterraneibacter</taxon>
    </lineage>
</organism>
<dbReference type="Proteomes" id="UP000078383">
    <property type="component" value="Unassembled WGS sequence"/>
</dbReference>